<organism evidence="1 2">
    <name type="scientific">Paraburkholderia fynbosensis</name>
    <dbReference type="NCBI Taxonomy" id="1200993"/>
    <lineage>
        <taxon>Bacteria</taxon>
        <taxon>Pseudomonadati</taxon>
        <taxon>Pseudomonadota</taxon>
        <taxon>Betaproteobacteria</taxon>
        <taxon>Burkholderiales</taxon>
        <taxon>Burkholderiaceae</taxon>
        <taxon>Paraburkholderia</taxon>
    </lineage>
</organism>
<evidence type="ECO:0000313" key="2">
    <source>
        <dbReference type="Proteomes" id="UP000494252"/>
    </source>
</evidence>
<dbReference type="AlphaFoldDB" id="A0A6J5GZ67"/>
<accession>A0A6J5GZ67</accession>
<reference evidence="1 2" key="1">
    <citation type="submission" date="2020-04" db="EMBL/GenBank/DDBJ databases">
        <authorList>
            <person name="De Canck E."/>
        </authorList>
    </citation>
    <scope>NUCLEOTIDE SEQUENCE [LARGE SCALE GENOMIC DNA]</scope>
    <source>
        <strain evidence="1 2">LMG 27177</strain>
    </source>
</reference>
<protein>
    <submittedName>
        <fullName evidence="1">Uncharacterized protein</fullName>
    </submittedName>
</protein>
<dbReference type="EMBL" id="CADIKI010000027">
    <property type="protein sequence ID" value="CAB3808866.1"/>
    <property type="molecule type" value="Genomic_DNA"/>
</dbReference>
<proteinExistence type="predicted"/>
<keyword evidence="2" id="KW-1185">Reference proteome</keyword>
<dbReference type="Proteomes" id="UP000494252">
    <property type="component" value="Unassembled WGS sequence"/>
</dbReference>
<gene>
    <name evidence="1" type="ORF">LMG27177_06666</name>
</gene>
<sequence length="89" mass="9202">MTQVGAFLFCSSSVRAQTGGCGKLCGTYTTGALLLFGASEGGPARMKFAVDPTASFASGAGRHLAGHAQARFVERDGAHHWPFAGDQQL</sequence>
<name>A0A6J5GZ67_9BURK</name>
<evidence type="ECO:0000313" key="1">
    <source>
        <dbReference type="EMBL" id="CAB3808866.1"/>
    </source>
</evidence>